<gene>
    <name evidence="2" type="ORF">SDC9_163634</name>
</gene>
<accession>A0A645FRE8</accession>
<reference evidence="2" key="1">
    <citation type="submission" date="2019-08" db="EMBL/GenBank/DDBJ databases">
        <authorList>
            <person name="Kucharzyk K."/>
            <person name="Murdoch R.W."/>
            <person name="Higgins S."/>
            <person name="Loffler F."/>
        </authorList>
    </citation>
    <scope>NUCLEOTIDE SEQUENCE</scope>
</reference>
<dbReference type="EMBL" id="VSSQ01063225">
    <property type="protein sequence ID" value="MPN16296.1"/>
    <property type="molecule type" value="Genomic_DNA"/>
</dbReference>
<name>A0A645FRE8_9ZZZZ</name>
<organism evidence="2">
    <name type="scientific">bioreactor metagenome</name>
    <dbReference type="NCBI Taxonomy" id="1076179"/>
    <lineage>
        <taxon>unclassified sequences</taxon>
        <taxon>metagenomes</taxon>
        <taxon>ecological metagenomes</taxon>
    </lineage>
</organism>
<comment type="caution">
    <text evidence="2">The sequence shown here is derived from an EMBL/GenBank/DDBJ whole genome shotgun (WGS) entry which is preliminary data.</text>
</comment>
<keyword evidence="1" id="KW-1133">Transmembrane helix</keyword>
<keyword evidence="1" id="KW-0812">Transmembrane</keyword>
<sequence length="185" mass="21824">MAIPYKVIAALIYFNYVWIKLSLCGLIAVERMIFHQKSFVKLNALSHSAYDFLIEMLFQPNIGFSDFKQLTQCFYIGFIRLGQIVYYPVYKMPGCITDIKHGIGFKQFFDKVQRYEFGCGESYILYAKFVCYIIRTLASFFFHDEKAAGRYKVNVSFYGFFAHINPHHIKIFMKLIYCIAFFTIR</sequence>
<evidence type="ECO:0000313" key="2">
    <source>
        <dbReference type="EMBL" id="MPN16296.1"/>
    </source>
</evidence>
<keyword evidence="1" id="KW-0472">Membrane</keyword>
<dbReference type="AlphaFoldDB" id="A0A645FRE8"/>
<protein>
    <submittedName>
        <fullName evidence="2">Uncharacterized protein</fullName>
    </submittedName>
</protein>
<evidence type="ECO:0000256" key="1">
    <source>
        <dbReference type="SAM" id="Phobius"/>
    </source>
</evidence>
<feature type="transmembrane region" description="Helical" evidence="1">
    <location>
        <begin position="6"/>
        <end position="29"/>
    </location>
</feature>
<proteinExistence type="predicted"/>